<dbReference type="EMBL" id="CH476750">
    <property type="protein sequence ID" value="EIE91643.1"/>
    <property type="molecule type" value="Genomic_DNA"/>
</dbReference>
<dbReference type="VEuPathDB" id="FungiDB:RO3G_16354"/>
<evidence type="ECO:0000313" key="2">
    <source>
        <dbReference type="Proteomes" id="UP000009138"/>
    </source>
</evidence>
<dbReference type="InParanoid" id="I1CT63"/>
<protein>
    <submittedName>
        <fullName evidence="1">Uncharacterized protein</fullName>
    </submittedName>
</protein>
<name>I1CT63_RHIO9</name>
<keyword evidence="2" id="KW-1185">Reference proteome</keyword>
<dbReference type="RefSeq" id="XP_067527039.1">
    <property type="nucleotide sequence ID" value="XM_067670938.1"/>
</dbReference>
<reference evidence="1 2" key="1">
    <citation type="journal article" date="2009" name="PLoS Genet.">
        <title>Genomic analysis of the basal lineage fungus Rhizopus oryzae reveals a whole-genome duplication.</title>
        <authorList>
            <person name="Ma L.-J."/>
            <person name="Ibrahim A.S."/>
            <person name="Skory C."/>
            <person name="Grabherr M.G."/>
            <person name="Burger G."/>
            <person name="Butler M."/>
            <person name="Elias M."/>
            <person name="Idnurm A."/>
            <person name="Lang B.F."/>
            <person name="Sone T."/>
            <person name="Abe A."/>
            <person name="Calvo S.E."/>
            <person name="Corrochano L.M."/>
            <person name="Engels R."/>
            <person name="Fu J."/>
            <person name="Hansberg W."/>
            <person name="Kim J.-M."/>
            <person name="Kodira C.D."/>
            <person name="Koehrsen M.J."/>
            <person name="Liu B."/>
            <person name="Miranda-Saavedra D."/>
            <person name="O'Leary S."/>
            <person name="Ortiz-Castellanos L."/>
            <person name="Poulter R."/>
            <person name="Rodriguez-Romero J."/>
            <person name="Ruiz-Herrera J."/>
            <person name="Shen Y.-Q."/>
            <person name="Zeng Q."/>
            <person name="Galagan J."/>
            <person name="Birren B.W."/>
            <person name="Cuomo C.A."/>
            <person name="Wickes B.L."/>
        </authorList>
    </citation>
    <scope>NUCLEOTIDE SEQUENCE [LARGE SCALE GENOMIC DNA]</scope>
    <source>
        <strain evidence="2">RA 99-880 / ATCC MYA-4621 / FGSC 9543 / NRRL 43880</strain>
    </source>
</reference>
<dbReference type="Proteomes" id="UP000009138">
    <property type="component" value="Unassembled WGS sequence"/>
</dbReference>
<proteinExistence type="predicted"/>
<organism evidence="1 2">
    <name type="scientific">Rhizopus delemar (strain RA 99-880 / ATCC MYA-4621 / FGSC 9543 / NRRL 43880)</name>
    <name type="common">Mucormycosis agent</name>
    <name type="synonym">Rhizopus arrhizus var. delemar</name>
    <dbReference type="NCBI Taxonomy" id="246409"/>
    <lineage>
        <taxon>Eukaryota</taxon>
        <taxon>Fungi</taxon>
        <taxon>Fungi incertae sedis</taxon>
        <taxon>Mucoromycota</taxon>
        <taxon>Mucoromycotina</taxon>
        <taxon>Mucoromycetes</taxon>
        <taxon>Mucorales</taxon>
        <taxon>Mucorineae</taxon>
        <taxon>Rhizopodaceae</taxon>
        <taxon>Rhizopus</taxon>
    </lineage>
</organism>
<evidence type="ECO:0000313" key="1">
    <source>
        <dbReference type="EMBL" id="EIE91643.1"/>
    </source>
</evidence>
<accession>I1CT63</accession>
<gene>
    <name evidence="1" type="ORF">RO3G_16354</name>
</gene>
<dbReference type="GeneID" id="93623319"/>
<dbReference type="AlphaFoldDB" id="I1CT63"/>
<sequence length="80" mass="9901">MFTELKVSKITLFDFVKQHCNLSLKKARLQPIDRNSEEKIQERLDWVLWYGQRKVHQQWSQFPKREQQQRSKCSQFISRY</sequence>